<feature type="compositionally biased region" description="Polar residues" evidence="3">
    <location>
        <begin position="319"/>
        <end position="330"/>
    </location>
</feature>
<evidence type="ECO:0000259" key="4">
    <source>
        <dbReference type="Pfam" id="PF09727"/>
    </source>
</evidence>
<dbReference type="AlphaFoldDB" id="A0AAN5CNW6"/>
<dbReference type="PANTHER" id="PTHR23166:SF7">
    <property type="entry name" value="LEUCINE ZIPPER PROTEIN 1"/>
    <property type="match status" value="1"/>
</dbReference>
<accession>A0AAN5CNW6</accession>
<name>A0AAN5CNW6_9BILA</name>
<feature type="coiled-coil region" evidence="2">
    <location>
        <begin position="231"/>
        <end position="265"/>
    </location>
</feature>
<feature type="compositionally biased region" description="Low complexity" evidence="3">
    <location>
        <begin position="297"/>
        <end position="308"/>
    </location>
</feature>
<dbReference type="Proteomes" id="UP001328107">
    <property type="component" value="Unassembled WGS sequence"/>
</dbReference>
<organism evidence="5 6">
    <name type="scientific">Pristionchus mayeri</name>
    <dbReference type="NCBI Taxonomy" id="1317129"/>
    <lineage>
        <taxon>Eukaryota</taxon>
        <taxon>Metazoa</taxon>
        <taxon>Ecdysozoa</taxon>
        <taxon>Nematoda</taxon>
        <taxon>Chromadorea</taxon>
        <taxon>Rhabditida</taxon>
        <taxon>Rhabditina</taxon>
        <taxon>Diplogasteromorpha</taxon>
        <taxon>Diplogasteroidea</taxon>
        <taxon>Neodiplogasteridae</taxon>
        <taxon>Pristionchus</taxon>
    </lineage>
</organism>
<reference evidence="6" key="1">
    <citation type="submission" date="2022-10" db="EMBL/GenBank/DDBJ databases">
        <title>Genome assembly of Pristionchus species.</title>
        <authorList>
            <person name="Yoshida K."/>
            <person name="Sommer R.J."/>
        </authorList>
    </citation>
    <scope>NUCLEOTIDE SEQUENCE [LARGE SCALE GENOMIC DNA]</scope>
    <source>
        <strain evidence="6">RS5460</strain>
    </source>
</reference>
<feature type="compositionally biased region" description="Polar residues" evidence="3">
    <location>
        <begin position="382"/>
        <end position="411"/>
    </location>
</feature>
<keyword evidence="6" id="KW-1185">Reference proteome</keyword>
<dbReference type="InterPro" id="IPR050719">
    <property type="entry name" value="Cortactin-Actin_Reg"/>
</dbReference>
<protein>
    <recommendedName>
        <fullName evidence="4">Cortactin-binding protein-2 N-terminal domain-containing protein</fullName>
    </recommendedName>
</protein>
<feature type="coiled-coil region" evidence="2">
    <location>
        <begin position="151"/>
        <end position="192"/>
    </location>
</feature>
<dbReference type="InterPro" id="IPR019131">
    <property type="entry name" value="Cortactin-binding_p2_N"/>
</dbReference>
<feature type="region of interest" description="Disordered" evidence="3">
    <location>
        <begin position="296"/>
        <end position="420"/>
    </location>
</feature>
<proteinExistence type="predicted"/>
<feature type="domain" description="Cortactin-binding protein-2 N-terminal" evidence="4">
    <location>
        <begin position="23"/>
        <end position="205"/>
    </location>
</feature>
<evidence type="ECO:0000256" key="2">
    <source>
        <dbReference type="SAM" id="Coils"/>
    </source>
</evidence>
<sequence length="435" mass="48818">MNFNYDEATRRQCAQSADVFPSELSPEKIIQLLLYLEGEVETRDQIIESLKEEKAKLILFEAKYARVCPADPIHALARDSNIVPDIQLQTSIGELFDCQVNALERICNSQSESHRRTLHIAHSAEHRLDLALKNLEIEINWKNKAVSYEVMQAVKSENDQLKEEMERNKKTLAHLKKEMEETESKRQTDNERHKNIILYMMNERKELFATMSEIQILNNTGSNKFEQKALIDEMRKHIESLIDERDTLKNANKSMKCEIVALKESAKTFEDDLILKKTTVDDGSVVMSNRIAMNAPSKNLSSSSSFPSDKSRLPRAPGSSPTNASLSSKTLIAKKTPAMGVSTMRRTVERRVDGEGASKLSRSSSLRGQSEPRPVGHPISSIRPSTLPKSPCNGANVSPISTPSSMQSATLSRLPYKSDVKITKTKSSLLRAFGK</sequence>
<gene>
    <name evidence="5" type="ORF">PMAYCL1PPCAC_18156</name>
</gene>
<evidence type="ECO:0000313" key="5">
    <source>
        <dbReference type="EMBL" id="GMR47961.1"/>
    </source>
</evidence>
<evidence type="ECO:0000256" key="3">
    <source>
        <dbReference type="SAM" id="MobiDB-lite"/>
    </source>
</evidence>
<comment type="caution">
    <text evidence="5">The sequence shown here is derived from an EMBL/GenBank/DDBJ whole genome shotgun (WGS) entry which is preliminary data.</text>
</comment>
<dbReference type="EMBL" id="BTRK01000004">
    <property type="protein sequence ID" value="GMR47961.1"/>
    <property type="molecule type" value="Genomic_DNA"/>
</dbReference>
<feature type="compositionally biased region" description="Basic and acidic residues" evidence="3">
    <location>
        <begin position="346"/>
        <end position="356"/>
    </location>
</feature>
<dbReference type="PANTHER" id="PTHR23166">
    <property type="entry name" value="FILAMIN/GPBP-INTERACTING PROTEIN"/>
    <property type="match status" value="1"/>
</dbReference>
<keyword evidence="1 2" id="KW-0175">Coiled coil</keyword>
<evidence type="ECO:0000313" key="6">
    <source>
        <dbReference type="Proteomes" id="UP001328107"/>
    </source>
</evidence>
<dbReference type="Pfam" id="PF09727">
    <property type="entry name" value="CortBP2"/>
    <property type="match status" value="1"/>
</dbReference>
<evidence type="ECO:0000256" key="1">
    <source>
        <dbReference type="ARBA" id="ARBA00023054"/>
    </source>
</evidence>